<dbReference type="PROSITE" id="PS52004">
    <property type="entry name" value="KS3_2"/>
    <property type="match status" value="1"/>
</dbReference>
<dbReference type="Gene3D" id="3.40.47.10">
    <property type="match status" value="1"/>
</dbReference>
<evidence type="ECO:0000313" key="3">
    <source>
        <dbReference type="Proteomes" id="UP000291343"/>
    </source>
</evidence>
<dbReference type="SMR" id="A0A482WQT6"/>
<name>A0A482WQT6_LAOST</name>
<dbReference type="GO" id="GO:0004312">
    <property type="term" value="F:fatty acid synthase activity"/>
    <property type="evidence" value="ECO:0007669"/>
    <property type="project" value="TreeGrafter"/>
</dbReference>
<sequence length="306" mass="33310">MPERHEVVISGVGGVFPECDNIEELSNKLFEKLNLVTEDDRRWVPGELGVPGAVGKVKSKDKFDANFFGIHRKLCECLDPLTRLSMERSYEAIVDAGVNPTELNGSNTAVMMASCVSETEFLILFNTKRQGFGILGHNRSMQANRVSYILNLNGPSFCVDCTWSGGMECLQQAFNMVADGHVNAALVGIANLTLYPNLSLQYVGMGKLSTDGRTKSFSADADGYARAEACVDLFLQRKQDARRSYGTLVGVSAGNIGNRPGTYLQSPTSDAFRSFLTESYRKANVDPSLIAYLEADGCGLPAIDAF</sequence>
<dbReference type="CDD" id="cd00833">
    <property type="entry name" value="PKS"/>
    <property type="match status" value="1"/>
</dbReference>
<feature type="domain" description="Ketosynthase family 3 (KS3)" evidence="1">
    <location>
        <begin position="4"/>
        <end position="306"/>
    </location>
</feature>
<dbReference type="AlphaFoldDB" id="A0A482WQT6"/>
<evidence type="ECO:0000313" key="2">
    <source>
        <dbReference type="EMBL" id="RZF35979.1"/>
    </source>
</evidence>
<proteinExistence type="predicted"/>
<dbReference type="PANTHER" id="PTHR43775:SF23">
    <property type="entry name" value="FATTY ACID SYNTHASE 3"/>
    <property type="match status" value="1"/>
</dbReference>
<organism evidence="2 3">
    <name type="scientific">Laodelphax striatellus</name>
    <name type="common">Small brown planthopper</name>
    <name type="synonym">Delphax striatella</name>
    <dbReference type="NCBI Taxonomy" id="195883"/>
    <lineage>
        <taxon>Eukaryota</taxon>
        <taxon>Metazoa</taxon>
        <taxon>Ecdysozoa</taxon>
        <taxon>Arthropoda</taxon>
        <taxon>Hexapoda</taxon>
        <taxon>Insecta</taxon>
        <taxon>Pterygota</taxon>
        <taxon>Neoptera</taxon>
        <taxon>Paraneoptera</taxon>
        <taxon>Hemiptera</taxon>
        <taxon>Auchenorrhyncha</taxon>
        <taxon>Fulgoroidea</taxon>
        <taxon>Delphacidae</taxon>
        <taxon>Criomorphinae</taxon>
        <taxon>Laodelphax</taxon>
    </lineage>
</organism>
<dbReference type="Proteomes" id="UP000291343">
    <property type="component" value="Unassembled WGS sequence"/>
</dbReference>
<keyword evidence="3" id="KW-1185">Reference proteome</keyword>
<dbReference type="SMART" id="SM00825">
    <property type="entry name" value="PKS_KS"/>
    <property type="match status" value="1"/>
</dbReference>
<comment type="caution">
    <text evidence="2">The sequence shown here is derived from an EMBL/GenBank/DDBJ whole genome shotgun (WGS) entry which is preliminary data.</text>
</comment>
<accession>A0A482WQT6</accession>
<protein>
    <recommendedName>
        <fullName evidence="1">Ketosynthase family 3 (KS3) domain-containing protein</fullName>
    </recommendedName>
</protein>
<dbReference type="PANTHER" id="PTHR43775">
    <property type="entry name" value="FATTY ACID SYNTHASE"/>
    <property type="match status" value="1"/>
</dbReference>
<dbReference type="Pfam" id="PF00109">
    <property type="entry name" value="ketoacyl-synt"/>
    <property type="match status" value="1"/>
</dbReference>
<dbReference type="SUPFAM" id="SSF53901">
    <property type="entry name" value="Thiolase-like"/>
    <property type="match status" value="1"/>
</dbReference>
<reference evidence="2 3" key="1">
    <citation type="journal article" date="2017" name="Gigascience">
        <title>Genome sequence of the small brown planthopper, Laodelphax striatellus.</title>
        <authorList>
            <person name="Zhu J."/>
            <person name="Jiang F."/>
            <person name="Wang X."/>
            <person name="Yang P."/>
            <person name="Bao Y."/>
            <person name="Zhao W."/>
            <person name="Wang W."/>
            <person name="Lu H."/>
            <person name="Wang Q."/>
            <person name="Cui N."/>
            <person name="Li J."/>
            <person name="Chen X."/>
            <person name="Luo L."/>
            <person name="Yu J."/>
            <person name="Kang L."/>
            <person name="Cui F."/>
        </authorList>
    </citation>
    <scope>NUCLEOTIDE SEQUENCE [LARGE SCALE GENOMIC DNA]</scope>
    <source>
        <strain evidence="2">Lst14</strain>
    </source>
</reference>
<dbReference type="STRING" id="195883.A0A482WQT6"/>
<dbReference type="InterPro" id="IPR016039">
    <property type="entry name" value="Thiolase-like"/>
</dbReference>
<dbReference type="InterPro" id="IPR020841">
    <property type="entry name" value="PKS_Beta-ketoAc_synthase_dom"/>
</dbReference>
<dbReference type="GO" id="GO:0006633">
    <property type="term" value="P:fatty acid biosynthetic process"/>
    <property type="evidence" value="ECO:0007669"/>
    <property type="project" value="TreeGrafter"/>
</dbReference>
<dbReference type="InterPro" id="IPR014030">
    <property type="entry name" value="Ketoacyl_synth_N"/>
</dbReference>
<dbReference type="OrthoDB" id="329835at2759"/>
<dbReference type="InterPro" id="IPR050091">
    <property type="entry name" value="PKS_NRPS_Biosynth_Enz"/>
</dbReference>
<dbReference type="EMBL" id="QKKF02027185">
    <property type="protein sequence ID" value="RZF35979.1"/>
    <property type="molecule type" value="Genomic_DNA"/>
</dbReference>
<evidence type="ECO:0000259" key="1">
    <source>
        <dbReference type="PROSITE" id="PS52004"/>
    </source>
</evidence>
<gene>
    <name evidence="2" type="ORF">LSTR_LSTR005392</name>
</gene>
<dbReference type="InParanoid" id="A0A482WQT6"/>